<dbReference type="Gene3D" id="1.10.3430.10">
    <property type="entry name" value="Ammonium transporter AmtB like domains"/>
    <property type="match status" value="1"/>
</dbReference>
<keyword evidence="2 5" id="KW-0812">Transmembrane</keyword>
<dbReference type="Pfam" id="PF00909">
    <property type="entry name" value="Ammonium_transp"/>
    <property type="match status" value="1"/>
</dbReference>
<dbReference type="SUPFAM" id="SSF111352">
    <property type="entry name" value="Ammonium transporter"/>
    <property type="match status" value="1"/>
</dbReference>
<dbReference type="InterPro" id="IPR024041">
    <property type="entry name" value="NH4_transpt_AmtB-like_dom"/>
</dbReference>
<evidence type="ECO:0000256" key="4">
    <source>
        <dbReference type="ARBA" id="ARBA00023136"/>
    </source>
</evidence>
<feature type="domain" description="Ammonium transporter AmtB-like" evidence="6">
    <location>
        <begin position="6"/>
        <end position="36"/>
    </location>
</feature>
<evidence type="ECO:0000256" key="2">
    <source>
        <dbReference type="ARBA" id="ARBA00022692"/>
    </source>
</evidence>
<comment type="subcellular location">
    <subcellularLocation>
        <location evidence="1">Membrane</location>
        <topology evidence="1">Multi-pass membrane protein</topology>
    </subcellularLocation>
</comment>
<keyword evidence="3 5" id="KW-1133">Transmembrane helix</keyword>
<gene>
    <name evidence="7" type="ORF">LG368_14415</name>
</gene>
<evidence type="ECO:0000256" key="3">
    <source>
        <dbReference type="ARBA" id="ARBA00022989"/>
    </source>
</evidence>
<feature type="transmembrane region" description="Helical" evidence="5">
    <location>
        <begin position="6"/>
        <end position="24"/>
    </location>
</feature>
<dbReference type="InterPro" id="IPR029020">
    <property type="entry name" value="Ammonium/urea_transptr"/>
</dbReference>
<name>A0A9X1LFL9_9GAMM</name>
<protein>
    <recommendedName>
        <fullName evidence="6">Ammonium transporter AmtB-like domain-containing protein</fullName>
    </recommendedName>
</protein>
<organism evidence="7 8">
    <name type="scientific">Marinomonas algarum</name>
    <dbReference type="NCBI Taxonomy" id="2883105"/>
    <lineage>
        <taxon>Bacteria</taxon>
        <taxon>Pseudomonadati</taxon>
        <taxon>Pseudomonadota</taxon>
        <taxon>Gammaproteobacteria</taxon>
        <taxon>Oceanospirillales</taxon>
        <taxon>Oceanospirillaceae</taxon>
        <taxon>Marinomonas</taxon>
    </lineage>
</organism>
<evidence type="ECO:0000313" key="7">
    <source>
        <dbReference type="EMBL" id="MCB5163069.1"/>
    </source>
</evidence>
<keyword evidence="4 5" id="KW-0472">Membrane</keyword>
<dbReference type="EMBL" id="JAJATW010000034">
    <property type="protein sequence ID" value="MCB5163069.1"/>
    <property type="molecule type" value="Genomic_DNA"/>
</dbReference>
<dbReference type="RefSeq" id="WP_226755413.1">
    <property type="nucleotide sequence ID" value="NZ_JAJATW010000034.1"/>
</dbReference>
<dbReference type="GO" id="GO:0016020">
    <property type="term" value="C:membrane"/>
    <property type="evidence" value="ECO:0007669"/>
    <property type="project" value="UniProtKB-SubCell"/>
</dbReference>
<evidence type="ECO:0000259" key="6">
    <source>
        <dbReference type="Pfam" id="PF00909"/>
    </source>
</evidence>
<dbReference type="GO" id="GO:0008519">
    <property type="term" value="F:ammonium channel activity"/>
    <property type="evidence" value="ECO:0007669"/>
    <property type="project" value="InterPro"/>
</dbReference>
<evidence type="ECO:0000256" key="1">
    <source>
        <dbReference type="ARBA" id="ARBA00004141"/>
    </source>
</evidence>
<dbReference type="Proteomes" id="UP001139095">
    <property type="component" value="Unassembled WGS sequence"/>
</dbReference>
<comment type="caution">
    <text evidence="7">The sequence shown here is derived from an EMBL/GenBank/DDBJ whole genome shotgun (WGS) entry which is preliminary data.</text>
</comment>
<keyword evidence="8" id="KW-1185">Reference proteome</keyword>
<evidence type="ECO:0000313" key="8">
    <source>
        <dbReference type="Proteomes" id="UP001139095"/>
    </source>
</evidence>
<accession>A0A9X1LFL9</accession>
<dbReference type="AlphaFoldDB" id="A0A9X1LFL9"/>
<reference evidence="7" key="1">
    <citation type="submission" date="2021-10" db="EMBL/GenBank/DDBJ databases">
        <title>Marinomonas pontica sp. nov., isolated from the Black Sea.</title>
        <authorList>
            <person name="Zhao L.-H."/>
            <person name="Xue J.-H."/>
        </authorList>
    </citation>
    <scope>NUCLEOTIDE SEQUENCE</scope>
    <source>
        <strain evidence="7">E8</strain>
    </source>
</reference>
<evidence type="ECO:0000256" key="5">
    <source>
        <dbReference type="SAM" id="Phobius"/>
    </source>
</evidence>
<proteinExistence type="predicted"/>
<sequence>MEEYSWLLVTSALVFMMQAGFLCLESGRIRSKNSIKEHTNK</sequence>